<dbReference type="InterPro" id="IPR009071">
    <property type="entry name" value="HMG_box_dom"/>
</dbReference>
<dbReference type="InterPro" id="IPR050140">
    <property type="entry name" value="SRY-related_HMG-box_TF-like"/>
</dbReference>
<accession>A0A7J7K4Q1</accession>
<evidence type="ECO:0000313" key="4">
    <source>
        <dbReference type="EMBL" id="KAF6032588.1"/>
    </source>
</evidence>
<dbReference type="Gene3D" id="1.10.30.10">
    <property type="entry name" value="High mobility group box domain"/>
    <property type="match status" value="1"/>
</dbReference>
<feature type="DNA-binding region" description="HMG box" evidence="2">
    <location>
        <begin position="21"/>
        <end position="92"/>
    </location>
</feature>
<dbReference type="Proteomes" id="UP000593567">
    <property type="component" value="Unassembled WGS sequence"/>
</dbReference>
<dbReference type="AlphaFoldDB" id="A0A7J7K4Q1"/>
<dbReference type="Pfam" id="PF00505">
    <property type="entry name" value="HMG_box"/>
    <property type="match status" value="1"/>
</dbReference>
<dbReference type="GO" id="GO:0001228">
    <property type="term" value="F:DNA-binding transcription activator activity, RNA polymerase II-specific"/>
    <property type="evidence" value="ECO:0007669"/>
    <property type="project" value="TreeGrafter"/>
</dbReference>
<evidence type="ECO:0000259" key="3">
    <source>
        <dbReference type="PROSITE" id="PS50118"/>
    </source>
</evidence>
<organism evidence="4 5">
    <name type="scientific">Bugula neritina</name>
    <name type="common">Brown bryozoan</name>
    <name type="synonym">Sertularia neritina</name>
    <dbReference type="NCBI Taxonomy" id="10212"/>
    <lineage>
        <taxon>Eukaryota</taxon>
        <taxon>Metazoa</taxon>
        <taxon>Spiralia</taxon>
        <taxon>Lophotrochozoa</taxon>
        <taxon>Bryozoa</taxon>
        <taxon>Gymnolaemata</taxon>
        <taxon>Cheilostomatida</taxon>
        <taxon>Flustrina</taxon>
        <taxon>Buguloidea</taxon>
        <taxon>Bugulidae</taxon>
        <taxon>Bugula</taxon>
    </lineage>
</organism>
<dbReference type="PANTHER" id="PTHR10270">
    <property type="entry name" value="SOX TRANSCRIPTION FACTOR"/>
    <property type="match status" value="1"/>
</dbReference>
<dbReference type="GO" id="GO:0000978">
    <property type="term" value="F:RNA polymerase II cis-regulatory region sequence-specific DNA binding"/>
    <property type="evidence" value="ECO:0007669"/>
    <property type="project" value="TreeGrafter"/>
</dbReference>
<sequence>MLTLSAGIRVPIKDVVFGSSTVKPDSATPTRMPQNVRRRHITEAQPDLHNAEISKRLGEYWKSSMTEDEKKPFIEEAEKLRQLHLQEYPNYKYKPKKKTHPLKTLTIILLVSKPKAIKRKNVDKLPANKPKKLIIAKNGNMARLSSVETCASSLSPGCPITPASSGHCSGSPASVNWHDDYSTHPQQTAVMEAVFSTAPCPVPSTDKPPAPLAITA</sequence>
<evidence type="ECO:0000256" key="1">
    <source>
        <dbReference type="ARBA" id="ARBA00023125"/>
    </source>
</evidence>
<dbReference type="EMBL" id="VXIV02001497">
    <property type="protein sequence ID" value="KAF6032588.1"/>
    <property type="molecule type" value="Genomic_DNA"/>
</dbReference>
<evidence type="ECO:0000313" key="5">
    <source>
        <dbReference type="Proteomes" id="UP000593567"/>
    </source>
</evidence>
<comment type="caution">
    <text evidence="4">The sequence shown here is derived from an EMBL/GenBank/DDBJ whole genome shotgun (WGS) entry which is preliminary data.</text>
</comment>
<keyword evidence="2" id="KW-0539">Nucleus</keyword>
<dbReference type="GO" id="GO:0030182">
    <property type="term" value="P:neuron differentiation"/>
    <property type="evidence" value="ECO:0007669"/>
    <property type="project" value="TreeGrafter"/>
</dbReference>
<dbReference type="GO" id="GO:0000122">
    <property type="term" value="P:negative regulation of transcription by RNA polymerase II"/>
    <property type="evidence" value="ECO:0007669"/>
    <property type="project" value="TreeGrafter"/>
</dbReference>
<feature type="domain" description="HMG box" evidence="3">
    <location>
        <begin position="21"/>
        <end position="92"/>
    </location>
</feature>
<reference evidence="4" key="1">
    <citation type="submission" date="2020-06" db="EMBL/GenBank/DDBJ databases">
        <title>Draft genome of Bugula neritina, a colonial animal packing powerful symbionts and potential medicines.</title>
        <authorList>
            <person name="Rayko M."/>
        </authorList>
    </citation>
    <scope>NUCLEOTIDE SEQUENCE [LARGE SCALE GENOMIC DNA]</scope>
    <source>
        <strain evidence="4">Kwan_BN1</strain>
    </source>
</reference>
<dbReference type="PANTHER" id="PTHR10270:SF323">
    <property type="entry name" value="TRANSCRIPTION FACTOR SOX-14-RELATED"/>
    <property type="match status" value="1"/>
</dbReference>
<dbReference type="SUPFAM" id="SSF47095">
    <property type="entry name" value="HMG-box"/>
    <property type="match status" value="1"/>
</dbReference>
<evidence type="ECO:0000256" key="2">
    <source>
        <dbReference type="PROSITE-ProRule" id="PRU00267"/>
    </source>
</evidence>
<dbReference type="GO" id="GO:0007420">
    <property type="term" value="P:brain development"/>
    <property type="evidence" value="ECO:0007669"/>
    <property type="project" value="TreeGrafter"/>
</dbReference>
<dbReference type="SMART" id="SM00398">
    <property type="entry name" value="HMG"/>
    <property type="match status" value="1"/>
</dbReference>
<dbReference type="InterPro" id="IPR036910">
    <property type="entry name" value="HMG_box_dom_sf"/>
</dbReference>
<dbReference type="GO" id="GO:0005634">
    <property type="term" value="C:nucleus"/>
    <property type="evidence" value="ECO:0007669"/>
    <property type="project" value="UniProtKB-UniRule"/>
</dbReference>
<protein>
    <recommendedName>
        <fullName evidence="3">HMG box domain-containing protein</fullName>
    </recommendedName>
</protein>
<name>A0A7J7K4Q1_BUGNE</name>
<keyword evidence="1 2" id="KW-0238">DNA-binding</keyword>
<proteinExistence type="predicted"/>
<dbReference type="OrthoDB" id="6247875at2759"/>
<dbReference type="PROSITE" id="PS50118">
    <property type="entry name" value="HMG_BOX_2"/>
    <property type="match status" value="1"/>
</dbReference>
<keyword evidence="5" id="KW-1185">Reference proteome</keyword>
<gene>
    <name evidence="4" type="ORF">EB796_009189</name>
</gene>